<organism evidence="4 5">
    <name type="scientific">Pseudonaja textilis</name>
    <name type="common">Eastern brown snake</name>
    <dbReference type="NCBI Taxonomy" id="8673"/>
    <lineage>
        <taxon>Eukaryota</taxon>
        <taxon>Metazoa</taxon>
        <taxon>Chordata</taxon>
        <taxon>Craniata</taxon>
        <taxon>Vertebrata</taxon>
        <taxon>Euteleostomi</taxon>
        <taxon>Lepidosauria</taxon>
        <taxon>Squamata</taxon>
        <taxon>Bifurcata</taxon>
        <taxon>Unidentata</taxon>
        <taxon>Episquamata</taxon>
        <taxon>Toxicofera</taxon>
        <taxon>Serpentes</taxon>
        <taxon>Colubroidea</taxon>
        <taxon>Elapidae</taxon>
        <taxon>Hydrophiinae</taxon>
        <taxon>Pseudonaja</taxon>
    </lineage>
</organism>
<dbReference type="PANTHER" id="PTHR21027">
    <property type="entry name" value="TRNA-SPLICING ENDONUCLEASE SUBUNIT SEN54"/>
    <property type="match status" value="1"/>
</dbReference>
<dbReference type="Proteomes" id="UP000472273">
    <property type="component" value="Unplaced"/>
</dbReference>
<evidence type="ECO:0000313" key="4">
    <source>
        <dbReference type="Ensembl" id="ENSPTXP00000002979.1"/>
    </source>
</evidence>
<evidence type="ECO:0000313" key="5">
    <source>
        <dbReference type="Proteomes" id="UP000472273"/>
    </source>
</evidence>
<dbReference type="GeneTree" id="ENSGT00390000004214"/>
<evidence type="ECO:0000259" key="3">
    <source>
        <dbReference type="Pfam" id="PF12928"/>
    </source>
</evidence>
<dbReference type="AlphaFoldDB" id="A0A670XTB1"/>
<accession>A0A670XTB1</accession>
<protein>
    <submittedName>
        <fullName evidence="4">tRNA splicing endonuclease subunit 54</fullName>
    </submittedName>
</protein>
<evidence type="ECO:0000256" key="1">
    <source>
        <dbReference type="ARBA" id="ARBA00005736"/>
    </source>
</evidence>
<name>A0A670XTB1_PSETE</name>
<dbReference type="Pfam" id="PF12928">
    <property type="entry name" value="tRNA_int_end_N2"/>
    <property type="match status" value="1"/>
</dbReference>
<dbReference type="Ensembl" id="ENSPTXT00000003064.1">
    <property type="protein sequence ID" value="ENSPTXP00000002979.1"/>
    <property type="gene ID" value="ENSPTXG00000002279.1"/>
</dbReference>
<keyword evidence="2" id="KW-0819">tRNA processing</keyword>
<proteinExistence type="inferred from homology"/>
<sequence length="121" mass="13613">MPPLPLYMPFAITFPPAPLSTLGNLVKAEWKPQEGIVELKSPAGKFWHTMGFTQHGKQCLLPEEALYLLECGSLQLFYKDLPLSVQEAYEELLSPKSVSLLKYQVDFKIWSSTSVEVNLAI</sequence>
<evidence type="ECO:0000256" key="2">
    <source>
        <dbReference type="ARBA" id="ARBA00022694"/>
    </source>
</evidence>
<dbReference type="InterPro" id="IPR024337">
    <property type="entry name" value="tRNA_splic_suSen54"/>
</dbReference>
<feature type="domain" description="tRNA-splicing endonuclease subunit Sen54 N-terminal" evidence="3">
    <location>
        <begin position="22"/>
        <end position="78"/>
    </location>
</feature>
<reference evidence="4" key="1">
    <citation type="submission" date="2025-08" db="UniProtKB">
        <authorList>
            <consortium name="Ensembl"/>
        </authorList>
    </citation>
    <scope>IDENTIFICATION</scope>
</reference>
<dbReference type="GO" id="GO:0000214">
    <property type="term" value="C:tRNA-intron endonuclease complex"/>
    <property type="evidence" value="ECO:0007669"/>
    <property type="project" value="TreeGrafter"/>
</dbReference>
<reference evidence="4" key="2">
    <citation type="submission" date="2025-09" db="UniProtKB">
        <authorList>
            <consortium name="Ensembl"/>
        </authorList>
    </citation>
    <scope>IDENTIFICATION</scope>
</reference>
<dbReference type="PANTHER" id="PTHR21027:SF1">
    <property type="entry name" value="TRNA-SPLICING ENDONUCLEASE SUBUNIT SEN54"/>
    <property type="match status" value="1"/>
</dbReference>
<keyword evidence="5" id="KW-1185">Reference proteome</keyword>
<dbReference type="InterPro" id="IPR024336">
    <property type="entry name" value="tRNA_splic_suSen54_N"/>
</dbReference>
<gene>
    <name evidence="4" type="primary">TSEN54</name>
</gene>
<dbReference type="GO" id="GO:0000379">
    <property type="term" value="P:tRNA-type intron splice site recognition and cleavage"/>
    <property type="evidence" value="ECO:0007669"/>
    <property type="project" value="TreeGrafter"/>
</dbReference>
<comment type="similarity">
    <text evidence="1">Belongs to the SEN54 family.</text>
</comment>